<evidence type="ECO:0000313" key="10">
    <source>
        <dbReference type="EMBL" id="TCJ96219.1"/>
    </source>
</evidence>
<dbReference type="PANTHER" id="PTHR30221:SF1">
    <property type="entry name" value="SMALL-CONDUCTANCE MECHANOSENSITIVE CHANNEL"/>
    <property type="match status" value="1"/>
</dbReference>
<dbReference type="SUPFAM" id="SSF82861">
    <property type="entry name" value="Mechanosensitive channel protein MscS (YggB), transmembrane region"/>
    <property type="match status" value="1"/>
</dbReference>
<comment type="caution">
    <text evidence="7">Lacks conserved residue(s) required for the propagation of feature annotation.</text>
</comment>
<dbReference type="Pfam" id="PF00924">
    <property type="entry name" value="MS_channel_2nd"/>
    <property type="match status" value="1"/>
</dbReference>
<keyword evidence="7" id="KW-0997">Cell inner membrane</keyword>
<evidence type="ECO:0000256" key="6">
    <source>
        <dbReference type="ARBA" id="ARBA00023136"/>
    </source>
</evidence>
<comment type="function">
    <text evidence="7">Mechanosensitive channel that participates in the regulation of osmotic pressure changes within the cell, opening in response to stretch forces in the membrane lipid bilayer, without the need for other proteins. Contributes to normal resistance to hypoosmotic shock. Forms an ion channel of 1.0 nanosiemens conductance with a slight preference for anions.</text>
</comment>
<keyword evidence="7" id="KW-0406">Ion transport</keyword>
<feature type="transmembrane region" description="Helical" evidence="7">
    <location>
        <begin position="90"/>
        <end position="111"/>
    </location>
</feature>
<dbReference type="GO" id="GO:0005886">
    <property type="term" value="C:plasma membrane"/>
    <property type="evidence" value="ECO:0007669"/>
    <property type="project" value="UniProtKB-SubCell"/>
</dbReference>
<dbReference type="EMBL" id="SMFT01000004">
    <property type="protein sequence ID" value="TCJ96219.1"/>
    <property type="molecule type" value="Genomic_DNA"/>
</dbReference>
<organism evidence="10 11">
    <name type="scientific">Volucribacter psittacicida</name>
    <dbReference type="NCBI Taxonomy" id="203482"/>
    <lineage>
        <taxon>Bacteria</taxon>
        <taxon>Pseudomonadati</taxon>
        <taxon>Pseudomonadota</taxon>
        <taxon>Gammaproteobacteria</taxon>
        <taxon>Pasteurellales</taxon>
        <taxon>Pasteurellaceae</taxon>
        <taxon>Volucribacter</taxon>
    </lineage>
</organism>
<dbReference type="InterPro" id="IPR023408">
    <property type="entry name" value="MscS_beta-dom_sf"/>
</dbReference>
<gene>
    <name evidence="10" type="ORF">EV694_1773</name>
</gene>
<evidence type="ECO:0000256" key="5">
    <source>
        <dbReference type="ARBA" id="ARBA00022989"/>
    </source>
</evidence>
<protein>
    <recommendedName>
        <fullName evidence="7">Small-conductance mechanosensitive channel</fullName>
    </recommendedName>
</protein>
<feature type="domain" description="Mechanosensitive ion channel MscS C-terminal" evidence="9">
    <location>
        <begin position="186"/>
        <end position="270"/>
    </location>
</feature>
<dbReference type="PANTHER" id="PTHR30221">
    <property type="entry name" value="SMALL-CONDUCTANCE MECHANOSENSITIVE CHANNEL"/>
    <property type="match status" value="1"/>
</dbReference>
<evidence type="ECO:0000313" key="11">
    <source>
        <dbReference type="Proteomes" id="UP000294702"/>
    </source>
</evidence>
<evidence type="ECO:0000259" key="8">
    <source>
        <dbReference type="Pfam" id="PF00924"/>
    </source>
</evidence>
<comment type="subcellular location">
    <subcellularLocation>
        <location evidence="7">Cell inner membrane</location>
        <topology evidence="7">Multi-pass membrane protein</topology>
    </subcellularLocation>
    <subcellularLocation>
        <location evidence="1">Cell membrane</location>
        <topology evidence="1">Multi-pass membrane protein</topology>
    </subcellularLocation>
</comment>
<feature type="transmembrane region" description="Helical" evidence="7">
    <location>
        <begin position="20"/>
        <end position="42"/>
    </location>
</feature>
<dbReference type="SUPFAM" id="SSF82689">
    <property type="entry name" value="Mechanosensitive channel protein MscS (YggB), C-terminal domain"/>
    <property type="match status" value="1"/>
</dbReference>
<name>A0A4R1FRW3_9PAST</name>
<dbReference type="GO" id="GO:0008381">
    <property type="term" value="F:mechanosensitive monoatomic ion channel activity"/>
    <property type="evidence" value="ECO:0007669"/>
    <property type="project" value="InterPro"/>
</dbReference>
<dbReference type="AlphaFoldDB" id="A0A4R1FRW3"/>
<dbReference type="Gene3D" id="2.30.30.60">
    <property type="match status" value="1"/>
</dbReference>
<proteinExistence type="inferred from homology"/>
<feature type="transmembrane region" description="Helical" evidence="7">
    <location>
        <begin position="63"/>
        <end position="84"/>
    </location>
</feature>
<accession>A0A4R1FRW3</accession>
<dbReference type="InterPro" id="IPR045275">
    <property type="entry name" value="MscS_archaea/bacteria_type"/>
</dbReference>
<comment type="caution">
    <text evidence="10">The sequence shown here is derived from an EMBL/GenBank/DDBJ whole genome shotgun (WGS) entry which is preliminary data.</text>
</comment>
<keyword evidence="5 7" id="KW-1133">Transmembrane helix</keyword>
<dbReference type="Gene3D" id="3.30.70.100">
    <property type="match status" value="1"/>
</dbReference>
<keyword evidence="7" id="KW-0407">Ion channel</keyword>
<dbReference type="Proteomes" id="UP000294702">
    <property type="component" value="Unassembled WGS sequence"/>
</dbReference>
<keyword evidence="4 7" id="KW-0812">Transmembrane</keyword>
<evidence type="ECO:0000256" key="4">
    <source>
        <dbReference type="ARBA" id="ARBA00022692"/>
    </source>
</evidence>
<dbReference type="Gene3D" id="1.10.287.1260">
    <property type="match status" value="1"/>
</dbReference>
<dbReference type="InterPro" id="IPR011014">
    <property type="entry name" value="MscS_channel_TM-2"/>
</dbReference>
<dbReference type="InterPro" id="IPR049278">
    <property type="entry name" value="MS_channel_C"/>
</dbReference>
<dbReference type="Pfam" id="PF21082">
    <property type="entry name" value="MS_channel_3rd"/>
    <property type="match status" value="1"/>
</dbReference>
<reference evidence="10 11" key="1">
    <citation type="submission" date="2019-03" db="EMBL/GenBank/DDBJ databases">
        <title>Genomic Encyclopedia of Type Strains, Phase IV (KMG-IV): sequencing the most valuable type-strain genomes for metagenomic binning, comparative biology and taxonomic classification.</title>
        <authorList>
            <person name="Goeker M."/>
        </authorList>
    </citation>
    <scope>NUCLEOTIDE SEQUENCE [LARGE SCALE GENOMIC DNA]</scope>
    <source>
        <strain evidence="10 11">DSM 15534</strain>
    </source>
</reference>
<evidence type="ECO:0000259" key="9">
    <source>
        <dbReference type="Pfam" id="PF21082"/>
    </source>
</evidence>
<evidence type="ECO:0000256" key="3">
    <source>
        <dbReference type="ARBA" id="ARBA00022475"/>
    </source>
</evidence>
<evidence type="ECO:0000256" key="7">
    <source>
        <dbReference type="RuleBase" id="RU369025"/>
    </source>
</evidence>
<dbReference type="InterPro" id="IPR010920">
    <property type="entry name" value="LSM_dom_sf"/>
</dbReference>
<keyword evidence="3" id="KW-1003">Cell membrane</keyword>
<feature type="domain" description="Mechanosensitive ion channel MscS" evidence="8">
    <location>
        <begin position="113"/>
        <end position="179"/>
    </location>
</feature>
<dbReference type="SUPFAM" id="SSF50182">
    <property type="entry name" value="Sm-like ribonucleoproteins"/>
    <property type="match status" value="1"/>
</dbReference>
<dbReference type="RefSeq" id="WP_132691563.1">
    <property type="nucleotide sequence ID" value="NZ_SMFT01000004.1"/>
</dbReference>
<dbReference type="InterPro" id="IPR006685">
    <property type="entry name" value="MscS_channel_2nd"/>
</dbReference>
<evidence type="ECO:0000256" key="1">
    <source>
        <dbReference type="ARBA" id="ARBA00004651"/>
    </source>
</evidence>
<keyword evidence="6 7" id="KW-0472">Membrane</keyword>
<dbReference type="OrthoDB" id="9799209at2"/>
<keyword evidence="11" id="KW-1185">Reference proteome</keyword>
<comment type="subunit">
    <text evidence="7">Homoheptamer.</text>
</comment>
<dbReference type="InterPro" id="IPR011066">
    <property type="entry name" value="MscS_channel_C_sf"/>
</dbReference>
<sequence>MFSEQSLALISNNLAGWKIWAISMLPNFVAAILVLLLFGLLARTLRRASILFYQRFFPKNQRLAQLFSMAVFSFIWFMGILLALEILHLASFLTHLLAGAGIVGIIAGFAFKDIASNAFSGLLIKSEQPFKIHDWVNIKGTIGKVRNVGLVTVSLETLEGETALIPNQLIYSGEFFNYSNLKKKRVVIRSGVSYGDDLEKVKSTALALANRWDFVINKKDIHFYFTDIGSSTFNFMLDFWADFNGYEEYLEIKSQAIMQLKRCFDEQNISLAYNVTTLDFGVKGGVNLFDQTIKVETLTSNHQNDKTE</sequence>
<evidence type="ECO:0000256" key="2">
    <source>
        <dbReference type="ARBA" id="ARBA00008017"/>
    </source>
</evidence>
<comment type="similarity">
    <text evidence="2 7">Belongs to the MscS (TC 1.A.23) family.</text>
</comment>
<keyword evidence="7" id="KW-0813">Transport</keyword>